<dbReference type="CDD" id="cd05262">
    <property type="entry name" value="SDR_a7"/>
    <property type="match status" value="1"/>
</dbReference>
<evidence type="ECO:0000313" key="3">
    <source>
        <dbReference type="EMBL" id="MBB3090601.1"/>
    </source>
</evidence>
<organism evidence="3 4">
    <name type="scientific">Nocardioides albus</name>
    <dbReference type="NCBI Taxonomy" id="1841"/>
    <lineage>
        <taxon>Bacteria</taxon>
        <taxon>Bacillati</taxon>
        <taxon>Actinomycetota</taxon>
        <taxon>Actinomycetes</taxon>
        <taxon>Propionibacteriales</taxon>
        <taxon>Nocardioidaceae</taxon>
        <taxon>Nocardioides</taxon>
    </lineage>
</organism>
<evidence type="ECO:0000256" key="1">
    <source>
        <dbReference type="SAM" id="MobiDB-lite"/>
    </source>
</evidence>
<dbReference type="InterPro" id="IPR036291">
    <property type="entry name" value="NAD(P)-bd_dom_sf"/>
</dbReference>
<dbReference type="GO" id="GO:0004029">
    <property type="term" value="F:aldehyde dehydrogenase (NAD+) activity"/>
    <property type="evidence" value="ECO:0007669"/>
    <property type="project" value="TreeGrafter"/>
</dbReference>
<dbReference type="InterPro" id="IPR001509">
    <property type="entry name" value="Epimerase_deHydtase"/>
</dbReference>
<comment type="caution">
    <text evidence="3">The sequence shown here is derived from an EMBL/GenBank/DDBJ whole genome shotgun (WGS) entry which is preliminary data.</text>
</comment>
<gene>
    <name evidence="3" type="ORF">FHS12_003559</name>
</gene>
<dbReference type="EMBL" id="JACHXG010000007">
    <property type="protein sequence ID" value="MBB3090601.1"/>
    <property type="molecule type" value="Genomic_DNA"/>
</dbReference>
<dbReference type="PANTHER" id="PTHR48079">
    <property type="entry name" value="PROTEIN YEEZ"/>
    <property type="match status" value="1"/>
</dbReference>
<dbReference type="RefSeq" id="WP_183547679.1">
    <property type="nucleotide sequence ID" value="NZ_BMQT01000005.1"/>
</dbReference>
<name>A0A7W5A6I8_9ACTN</name>
<sequence length="297" mass="30924">MKVFVTGASGWIGSAVTDELLAHGYAVTGLARSDASAAALEAKGVTAHRGSLDDPASLAAAAEAADAVIHLAFNHDFDNYDAAGRTERTVVSAMLEALEGSDKRFLFASGAAGAATGRPATEDDPSPFHGPDSMRGGSENLALGYADKGVHPVALRFPIVHGRDGDPGFVAYLAQIARKQGVSGYIGDGSSRWATVDRRDAARAVRLALEKAPAGFRAHPVAEEGIPTRELAEALGKRLDLPVRSISPEDAPAHFGWMAMMFSLDGATSSEITRKTLGWEPTGPTLLDDIAAGAYDA</sequence>
<accession>A0A7W5A6I8</accession>
<keyword evidence="4" id="KW-1185">Reference proteome</keyword>
<evidence type="ECO:0000259" key="2">
    <source>
        <dbReference type="Pfam" id="PF01370"/>
    </source>
</evidence>
<feature type="region of interest" description="Disordered" evidence="1">
    <location>
        <begin position="115"/>
        <end position="140"/>
    </location>
</feature>
<dbReference type="PANTHER" id="PTHR48079:SF9">
    <property type="entry name" value="PUTATIVE-RELATED"/>
    <property type="match status" value="1"/>
</dbReference>
<protein>
    <submittedName>
        <fullName evidence="3">Nucleoside-diphosphate-sugar epimerase</fullName>
    </submittedName>
</protein>
<dbReference type="InterPro" id="IPR051783">
    <property type="entry name" value="NAD(P)-dependent_oxidoreduct"/>
</dbReference>
<dbReference type="Proteomes" id="UP000577707">
    <property type="component" value="Unassembled WGS sequence"/>
</dbReference>
<dbReference type="AlphaFoldDB" id="A0A7W5A6I8"/>
<dbReference type="SUPFAM" id="SSF51735">
    <property type="entry name" value="NAD(P)-binding Rossmann-fold domains"/>
    <property type="match status" value="1"/>
</dbReference>
<reference evidence="3 4" key="1">
    <citation type="submission" date="2020-08" db="EMBL/GenBank/DDBJ databases">
        <title>Genomic Encyclopedia of Type Strains, Phase III (KMG-III): the genomes of soil and plant-associated and newly described type strains.</title>
        <authorList>
            <person name="Whitman W."/>
        </authorList>
    </citation>
    <scope>NUCLEOTIDE SEQUENCE [LARGE SCALE GENOMIC DNA]</scope>
    <source>
        <strain evidence="3 4">CECT 3302</strain>
    </source>
</reference>
<feature type="domain" description="NAD-dependent epimerase/dehydratase" evidence="2">
    <location>
        <begin position="3"/>
        <end position="212"/>
    </location>
</feature>
<dbReference type="Pfam" id="PF01370">
    <property type="entry name" value="Epimerase"/>
    <property type="match status" value="1"/>
</dbReference>
<evidence type="ECO:0000313" key="4">
    <source>
        <dbReference type="Proteomes" id="UP000577707"/>
    </source>
</evidence>
<dbReference type="GO" id="GO:0005737">
    <property type="term" value="C:cytoplasm"/>
    <property type="evidence" value="ECO:0007669"/>
    <property type="project" value="TreeGrafter"/>
</dbReference>
<dbReference type="Gene3D" id="3.40.50.720">
    <property type="entry name" value="NAD(P)-binding Rossmann-like Domain"/>
    <property type="match status" value="1"/>
</dbReference>
<proteinExistence type="predicted"/>